<evidence type="ECO:0000313" key="9">
    <source>
        <dbReference type="Proteomes" id="UP001566132"/>
    </source>
</evidence>
<evidence type="ECO:0000256" key="2">
    <source>
        <dbReference type="ARBA" id="ARBA00006356"/>
    </source>
</evidence>
<dbReference type="EMBL" id="JBDJPC010000004">
    <property type="protein sequence ID" value="KAL1506707.1"/>
    <property type="molecule type" value="Genomic_DNA"/>
</dbReference>
<comment type="similarity">
    <text evidence="2">Belongs to the FARP (FMRFamide related peptide) family.</text>
</comment>
<dbReference type="InterPro" id="IPR002544">
    <property type="entry name" value="FMRFamid-related_peptide-like"/>
</dbReference>
<sequence length="181" mass="21150">MGLSSVFLLLFLLRFAVSINDDSIEGFELFVPEDESDLESYIDRQTRNNDKFLRFGKAFWDYSDAGNDAAAMYIDKEAPRPSRTGSLSGNPQQRSTRDKSSFLRFGRSIDEDAKKKREKRAVSETFKRHENYLRFGRSSNSNFLRFGRTLRLPSYESRNKYLINYLRNLLRQSLENGSRKN</sequence>
<evidence type="ECO:0000313" key="8">
    <source>
        <dbReference type="EMBL" id="KAL1506707.1"/>
    </source>
</evidence>
<name>A0ABD1F3B8_HYPHA</name>
<reference evidence="8 9" key="1">
    <citation type="submission" date="2024-05" db="EMBL/GenBank/DDBJ databases">
        <title>Genetic variation in Jamaican populations of the coffee berry borer (Hypothenemus hampei).</title>
        <authorList>
            <person name="Errbii M."/>
            <person name="Myrie A."/>
        </authorList>
    </citation>
    <scope>NUCLEOTIDE SEQUENCE [LARGE SCALE GENOMIC DNA]</scope>
    <source>
        <strain evidence="8">JA-Hopewell-2020-01-JO</strain>
        <tissue evidence="8">Whole body</tissue>
    </source>
</reference>
<feature type="region of interest" description="Disordered" evidence="6">
    <location>
        <begin position="79"/>
        <end position="100"/>
    </location>
</feature>
<keyword evidence="4" id="KW-0027">Amidation</keyword>
<evidence type="ECO:0000256" key="3">
    <source>
        <dbReference type="ARBA" id="ARBA00022525"/>
    </source>
</evidence>
<feature type="signal peptide" evidence="7">
    <location>
        <begin position="1"/>
        <end position="18"/>
    </location>
</feature>
<feature type="compositionally biased region" description="Polar residues" evidence="6">
    <location>
        <begin position="83"/>
        <end position="94"/>
    </location>
</feature>
<feature type="chain" id="PRO_5044879189" evidence="7">
    <location>
        <begin position="19"/>
        <end position="181"/>
    </location>
</feature>
<organism evidence="8 9">
    <name type="scientific">Hypothenemus hampei</name>
    <name type="common">Coffee berry borer</name>
    <dbReference type="NCBI Taxonomy" id="57062"/>
    <lineage>
        <taxon>Eukaryota</taxon>
        <taxon>Metazoa</taxon>
        <taxon>Ecdysozoa</taxon>
        <taxon>Arthropoda</taxon>
        <taxon>Hexapoda</taxon>
        <taxon>Insecta</taxon>
        <taxon>Pterygota</taxon>
        <taxon>Neoptera</taxon>
        <taxon>Endopterygota</taxon>
        <taxon>Coleoptera</taxon>
        <taxon>Polyphaga</taxon>
        <taxon>Cucujiformia</taxon>
        <taxon>Curculionidae</taxon>
        <taxon>Scolytinae</taxon>
        <taxon>Hypothenemus</taxon>
    </lineage>
</organism>
<evidence type="ECO:0000256" key="5">
    <source>
        <dbReference type="ARBA" id="ARBA00023320"/>
    </source>
</evidence>
<protein>
    <submittedName>
        <fullName evidence="8">Uncharacterized protein</fullName>
    </submittedName>
</protein>
<comment type="subcellular location">
    <subcellularLocation>
        <location evidence="1">Secreted</location>
    </subcellularLocation>
</comment>
<accession>A0ABD1F3B8</accession>
<evidence type="ECO:0000256" key="1">
    <source>
        <dbReference type="ARBA" id="ARBA00004613"/>
    </source>
</evidence>
<keyword evidence="9" id="KW-1185">Reference proteome</keyword>
<keyword evidence="7" id="KW-0732">Signal</keyword>
<evidence type="ECO:0000256" key="4">
    <source>
        <dbReference type="ARBA" id="ARBA00022815"/>
    </source>
</evidence>
<evidence type="ECO:0000256" key="7">
    <source>
        <dbReference type="SAM" id="SignalP"/>
    </source>
</evidence>
<gene>
    <name evidence="8" type="ORF">ABEB36_006020</name>
</gene>
<keyword evidence="3" id="KW-0964">Secreted</keyword>
<dbReference type="GO" id="GO:0007218">
    <property type="term" value="P:neuropeptide signaling pathway"/>
    <property type="evidence" value="ECO:0007669"/>
    <property type="project" value="UniProtKB-KW"/>
</dbReference>
<proteinExistence type="inferred from homology"/>
<dbReference type="Proteomes" id="UP001566132">
    <property type="component" value="Unassembled WGS sequence"/>
</dbReference>
<keyword evidence="5" id="KW-0527">Neuropeptide</keyword>
<dbReference type="GO" id="GO:0005576">
    <property type="term" value="C:extracellular region"/>
    <property type="evidence" value="ECO:0007669"/>
    <property type="project" value="UniProtKB-SubCell"/>
</dbReference>
<dbReference type="Pfam" id="PF01581">
    <property type="entry name" value="FARP"/>
    <property type="match status" value="4"/>
</dbReference>
<evidence type="ECO:0000256" key="6">
    <source>
        <dbReference type="SAM" id="MobiDB-lite"/>
    </source>
</evidence>
<comment type="caution">
    <text evidence="8">The sequence shown here is derived from an EMBL/GenBank/DDBJ whole genome shotgun (WGS) entry which is preliminary data.</text>
</comment>
<dbReference type="AlphaFoldDB" id="A0ABD1F3B8"/>